<dbReference type="InterPro" id="IPR038294">
    <property type="entry name" value="SLBP_RNA_bind_sf"/>
</dbReference>
<name>A0A6A4WJW5_AMPAM</name>
<feature type="region of interest" description="Disordered" evidence="1">
    <location>
        <begin position="132"/>
        <end position="313"/>
    </location>
</feature>
<evidence type="ECO:0000313" key="4">
    <source>
        <dbReference type="Proteomes" id="UP000440578"/>
    </source>
</evidence>
<feature type="compositionally biased region" description="Basic and acidic residues" evidence="1">
    <location>
        <begin position="181"/>
        <end position="223"/>
    </location>
</feature>
<feature type="compositionally biased region" description="Polar residues" evidence="1">
    <location>
        <begin position="135"/>
        <end position="150"/>
    </location>
</feature>
<feature type="compositionally biased region" description="Acidic residues" evidence="1">
    <location>
        <begin position="279"/>
        <end position="292"/>
    </location>
</feature>
<dbReference type="InterPro" id="IPR029344">
    <property type="entry name" value="SLBP_RNA_bind"/>
</dbReference>
<feature type="compositionally biased region" description="Polar residues" evidence="1">
    <location>
        <begin position="35"/>
        <end position="48"/>
    </location>
</feature>
<keyword evidence="4" id="KW-1185">Reference proteome</keyword>
<gene>
    <name evidence="3" type="primary">slbp1_1</name>
    <name evidence="3" type="ORF">FJT64_022865</name>
</gene>
<reference evidence="3 4" key="1">
    <citation type="submission" date="2019-07" db="EMBL/GenBank/DDBJ databases">
        <title>Draft genome assembly of a fouling barnacle, Amphibalanus amphitrite (Darwin, 1854): The first reference genome for Thecostraca.</title>
        <authorList>
            <person name="Kim W."/>
        </authorList>
    </citation>
    <scope>NUCLEOTIDE SEQUENCE [LARGE SCALE GENOMIC DNA]</scope>
    <source>
        <strain evidence="3">SNU_AA5</strain>
        <tissue evidence="3">Soma without cirri and trophi</tissue>
    </source>
</reference>
<proteinExistence type="predicted"/>
<feature type="compositionally biased region" description="Basic residues" evidence="1">
    <location>
        <begin position="92"/>
        <end position="101"/>
    </location>
</feature>
<evidence type="ECO:0000259" key="2">
    <source>
        <dbReference type="Pfam" id="PF15247"/>
    </source>
</evidence>
<evidence type="ECO:0000256" key="1">
    <source>
        <dbReference type="SAM" id="MobiDB-lite"/>
    </source>
</evidence>
<dbReference type="Pfam" id="PF15247">
    <property type="entry name" value="SLBP_RNA_bind"/>
    <property type="match status" value="1"/>
</dbReference>
<accession>A0A6A4WJW5</accession>
<dbReference type="OrthoDB" id="265795at2759"/>
<feature type="region of interest" description="Disordered" evidence="1">
    <location>
        <begin position="18"/>
        <end position="102"/>
    </location>
</feature>
<feature type="compositionally biased region" description="Basic and acidic residues" evidence="1">
    <location>
        <begin position="79"/>
        <end position="89"/>
    </location>
</feature>
<organism evidence="3 4">
    <name type="scientific">Amphibalanus amphitrite</name>
    <name type="common">Striped barnacle</name>
    <name type="synonym">Balanus amphitrite</name>
    <dbReference type="NCBI Taxonomy" id="1232801"/>
    <lineage>
        <taxon>Eukaryota</taxon>
        <taxon>Metazoa</taxon>
        <taxon>Ecdysozoa</taxon>
        <taxon>Arthropoda</taxon>
        <taxon>Crustacea</taxon>
        <taxon>Multicrustacea</taxon>
        <taxon>Cirripedia</taxon>
        <taxon>Thoracica</taxon>
        <taxon>Thoracicalcarea</taxon>
        <taxon>Balanomorpha</taxon>
        <taxon>Balanoidea</taxon>
        <taxon>Balanidae</taxon>
        <taxon>Amphibalaninae</taxon>
        <taxon>Amphibalanus</taxon>
    </lineage>
</organism>
<protein>
    <submittedName>
        <fullName evidence="3">Histone RNA hairpin-binding protein</fullName>
    </submittedName>
</protein>
<dbReference type="EMBL" id="VIIS01000748">
    <property type="protein sequence ID" value="KAF0305489.1"/>
    <property type="molecule type" value="Genomic_DNA"/>
</dbReference>
<dbReference type="Gene3D" id="1.10.8.1120">
    <property type="entry name" value="Histone RNA hairpin-binding protein RNA-binding domain"/>
    <property type="match status" value="1"/>
</dbReference>
<dbReference type="AlphaFoldDB" id="A0A6A4WJW5"/>
<comment type="caution">
    <text evidence="3">The sequence shown here is derived from an EMBL/GenBank/DDBJ whole genome shotgun (WGS) entry which is preliminary data.</text>
</comment>
<dbReference type="Proteomes" id="UP000440578">
    <property type="component" value="Unassembled WGS sequence"/>
</dbReference>
<evidence type="ECO:0000313" key="3">
    <source>
        <dbReference type="EMBL" id="KAF0305489.1"/>
    </source>
</evidence>
<feature type="domain" description="Histone RNA hairpin-binding protein RNA-binding" evidence="2">
    <location>
        <begin position="82"/>
        <end position="119"/>
    </location>
</feature>
<feature type="compositionally biased region" description="Basic and acidic residues" evidence="1">
    <location>
        <begin position="251"/>
        <end position="267"/>
    </location>
</feature>
<dbReference type="GO" id="GO:0003723">
    <property type="term" value="F:RNA binding"/>
    <property type="evidence" value="ECO:0007669"/>
    <property type="project" value="InterPro"/>
</dbReference>
<feature type="compositionally biased region" description="Basic residues" evidence="1">
    <location>
        <begin position="25"/>
        <end position="34"/>
    </location>
</feature>
<sequence length="313" mass="35454">MQPTVCFCFVFLAEGKTRGPLSPPFRKRGTRQRRNSSSSWPNESTENDAPQPERRRGTRQRRNSSSSWPNESTENDAPQPERHKREPFHPRTPVKTRKTSRRRWDSAIKNWRIHLHYWNDPVKLAALRSRKDSDSIGSDSESAGTASVASTPDRRRDSDKPPPAQPIAVKRKPPQEPATIKQEHTAAGDHATEERHKAVDLKQDTRTVKQDVKQEPGAAKRELSFPVVVKQEPIDPDLIKQERLSPPPDAAKQDLEQTVVKQERSEPEPEPPAAKQEPESEDENQDPSEEYDPSFSWADDVEGLVEELGGAPI</sequence>